<keyword evidence="2" id="KW-1185">Reference proteome</keyword>
<name>A0ACC0UA94_9AGAM</name>
<dbReference type="EMBL" id="JAGFNK010000084">
    <property type="protein sequence ID" value="KAI9508640.1"/>
    <property type="molecule type" value="Genomic_DNA"/>
</dbReference>
<comment type="caution">
    <text evidence="1">The sequence shown here is derived from an EMBL/GenBank/DDBJ whole genome shotgun (WGS) entry which is preliminary data.</text>
</comment>
<sequence>MLHISGHKMFMTQPIAFSSAVLKVLLVPYLLVPVTNNLFYSISFVFAVFCLIVGVAPSLALSSNFVR</sequence>
<protein>
    <submittedName>
        <fullName evidence="1">Uncharacterized protein</fullName>
    </submittedName>
</protein>
<proteinExistence type="predicted"/>
<reference evidence="1" key="1">
    <citation type="submission" date="2021-03" db="EMBL/GenBank/DDBJ databases">
        <title>Evolutionary priming and transition to the ectomycorrhizal habit in an iconic lineage of mushroom-forming fungi: is preadaptation a requirement?</title>
        <authorList>
            <consortium name="DOE Joint Genome Institute"/>
            <person name="Looney B.P."/>
            <person name="Miyauchi S."/>
            <person name="Morin E."/>
            <person name="Drula E."/>
            <person name="Courty P.E."/>
            <person name="Chicoki N."/>
            <person name="Fauchery L."/>
            <person name="Kohler A."/>
            <person name="Kuo A."/>
            <person name="LaButti K."/>
            <person name="Pangilinan J."/>
            <person name="Lipzen A."/>
            <person name="Riley R."/>
            <person name="Andreopoulos W."/>
            <person name="He G."/>
            <person name="Johnson J."/>
            <person name="Barry K.W."/>
            <person name="Grigoriev I.V."/>
            <person name="Nagy L."/>
            <person name="Hibbett D."/>
            <person name="Henrissat B."/>
            <person name="Matheny P.B."/>
            <person name="Labbe J."/>
            <person name="Martin A.F."/>
        </authorList>
    </citation>
    <scope>NUCLEOTIDE SEQUENCE</scope>
    <source>
        <strain evidence="1">BPL698</strain>
    </source>
</reference>
<dbReference type="Proteomes" id="UP001207468">
    <property type="component" value="Unassembled WGS sequence"/>
</dbReference>
<accession>A0ACC0UA94</accession>
<organism evidence="1 2">
    <name type="scientific">Russula earlei</name>
    <dbReference type="NCBI Taxonomy" id="71964"/>
    <lineage>
        <taxon>Eukaryota</taxon>
        <taxon>Fungi</taxon>
        <taxon>Dikarya</taxon>
        <taxon>Basidiomycota</taxon>
        <taxon>Agaricomycotina</taxon>
        <taxon>Agaricomycetes</taxon>
        <taxon>Russulales</taxon>
        <taxon>Russulaceae</taxon>
        <taxon>Russula</taxon>
    </lineage>
</organism>
<evidence type="ECO:0000313" key="1">
    <source>
        <dbReference type="EMBL" id="KAI9508640.1"/>
    </source>
</evidence>
<gene>
    <name evidence="1" type="ORF">F5148DRAFT_1194548</name>
</gene>
<evidence type="ECO:0000313" key="2">
    <source>
        <dbReference type="Proteomes" id="UP001207468"/>
    </source>
</evidence>